<protein>
    <submittedName>
        <fullName evidence="2">ABC-2 type transport system permease protein</fullName>
    </submittedName>
</protein>
<feature type="transmembrane region" description="Helical" evidence="1">
    <location>
        <begin position="160"/>
        <end position="182"/>
    </location>
</feature>
<feature type="transmembrane region" description="Helical" evidence="1">
    <location>
        <begin position="12"/>
        <end position="30"/>
    </location>
</feature>
<dbReference type="RefSeq" id="WP_209460653.1">
    <property type="nucleotide sequence ID" value="NZ_JAGGKC010000031.1"/>
</dbReference>
<accession>A0ABS4G886</accession>
<keyword evidence="1" id="KW-0812">Transmembrane</keyword>
<dbReference type="PANTHER" id="PTHR43471:SF12">
    <property type="entry name" value="HYPOTHETICAL MEMBRANE PROTEIN, CONSERVED"/>
    <property type="match status" value="1"/>
</dbReference>
<feature type="transmembrane region" description="Helical" evidence="1">
    <location>
        <begin position="68"/>
        <end position="96"/>
    </location>
</feature>
<reference evidence="2 3" key="1">
    <citation type="submission" date="2021-03" db="EMBL/GenBank/DDBJ databases">
        <title>Genomic Encyclopedia of Type Strains, Phase IV (KMG-IV): sequencing the most valuable type-strain genomes for metagenomic binning, comparative biology and taxonomic classification.</title>
        <authorList>
            <person name="Goeker M."/>
        </authorList>
    </citation>
    <scope>NUCLEOTIDE SEQUENCE [LARGE SCALE GENOMIC DNA]</scope>
    <source>
        <strain evidence="2 3">DSM 6139</strain>
    </source>
</reference>
<dbReference type="EMBL" id="JAGGKC010000031">
    <property type="protein sequence ID" value="MBP1920480.1"/>
    <property type="molecule type" value="Genomic_DNA"/>
</dbReference>
<dbReference type="Proteomes" id="UP001519271">
    <property type="component" value="Unassembled WGS sequence"/>
</dbReference>
<feature type="transmembrane region" description="Helical" evidence="1">
    <location>
        <begin position="117"/>
        <end position="140"/>
    </location>
</feature>
<evidence type="ECO:0000313" key="2">
    <source>
        <dbReference type="EMBL" id="MBP1920480.1"/>
    </source>
</evidence>
<keyword evidence="1" id="KW-0472">Membrane</keyword>
<name>A0ABS4G886_9CLOT</name>
<organism evidence="2 3">
    <name type="scientific">Youngiibacter multivorans</name>
    <dbReference type="NCBI Taxonomy" id="937251"/>
    <lineage>
        <taxon>Bacteria</taxon>
        <taxon>Bacillati</taxon>
        <taxon>Bacillota</taxon>
        <taxon>Clostridia</taxon>
        <taxon>Eubacteriales</taxon>
        <taxon>Clostridiaceae</taxon>
        <taxon>Youngiibacter</taxon>
    </lineage>
</organism>
<proteinExistence type="predicted"/>
<evidence type="ECO:0000256" key="1">
    <source>
        <dbReference type="SAM" id="Phobius"/>
    </source>
</evidence>
<evidence type="ECO:0000313" key="3">
    <source>
        <dbReference type="Proteomes" id="UP001519271"/>
    </source>
</evidence>
<sequence>MNIYFKEMKAQIRSLIFWGIGILAMTFGGMSKYGALEVTGQDINAIMDAMPKFLKLLFGMNGLDIGTLAGYFGVLISYLILMAAIHAAMLGANIVSKEENVKTSEFLMVKPRSRTQIMASKIFAGLTGLIIFNAMMFAMAKFSVDFYSKGENIDSLLYEMAISMFLIQCIFFLIGTSVASVVKKPKVSTSLVMSITLVFYLTSVLSEMVEQGEFLRYLTPFRFFSVPEFIDGTGLRIEFIIISVAAILILNVVTFRGFNKRDLYI</sequence>
<keyword evidence="1" id="KW-1133">Transmembrane helix</keyword>
<comment type="caution">
    <text evidence="2">The sequence shown here is derived from an EMBL/GenBank/DDBJ whole genome shotgun (WGS) entry which is preliminary data.</text>
</comment>
<feature type="transmembrane region" description="Helical" evidence="1">
    <location>
        <begin position="189"/>
        <end position="209"/>
    </location>
</feature>
<dbReference type="Pfam" id="PF12679">
    <property type="entry name" value="ABC2_membrane_2"/>
    <property type="match status" value="1"/>
</dbReference>
<feature type="transmembrane region" description="Helical" evidence="1">
    <location>
        <begin position="239"/>
        <end position="258"/>
    </location>
</feature>
<gene>
    <name evidence="2" type="ORF">J2Z34_002992</name>
</gene>
<dbReference type="PANTHER" id="PTHR43471">
    <property type="entry name" value="ABC TRANSPORTER PERMEASE"/>
    <property type="match status" value="1"/>
</dbReference>
<keyword evidence="3" id="KW-1185">Reference proteome</keyword>